<dbReference type="AlphaFoldDB" id="A0A1B1DW25"/>
<accession>A0A1B1DW25</accession>
<organism evidence="2 3">
    <name type="scientific">Plasmodium coatneyi</name>
    <dbReference type="NCBI Taxonomy" id="208452"/>
    <lineage>
        <taxon>Eukaryota</taxon>
        <taxon>Sar</taxon>
        <taxon>Alveolata</taxon>
        <taxon>Apicomplexa</taxon>
        <taxon>Aconoidasida</taxon>
        <taxon>Haemosporida</taxon>
        <taxon>Plasmodiidae</taxon>
        <taxon>Plasmodium</taxon>
    </lineage>
</organism>
<dbReference type="Pfam" id="PF05795">
    <property type="entry name" value="Plasmodium_Vir"/>
    <property type="match status" value="1"/>
</dbReference>
<protein>
    <submittedName>
        <fullName evidence="2">KIR protein</fullName>
    </submittedName>
</protein>
<dbReference type="RefSeq" id="XP_019913649.1">
    <property type="nucleotide sequence ID" value="XM_020058122.1"/>
</dbReference>
<evidence type="ECO:0000313" key="3">
    <source>
        <dbReference type="Proteomes" id="UP000092716"/>
    </source>
</evidence>
<dbReference type="EMBL" id="CP016244">
    <property type="protein sequence ID" value="ANQ06954.1"/>
    <property type="molecule type" value="Genomic_DNA"/>
</dbReference>
<reference evidence="3" key="1">
    <citation type="submission" date="2016-06" db="EMBL/GenBank/DDBJ databases">
        <title>First high quality genome sequence of Plasmodium coatneyi using continuous long reads from single molecule, real-time sequencing.</title>
        <authorList>
            <person name="Chien J.-T."/>
            <person name="Pakala S.B."/>
            <person name="Geraldo J.A."/>
            <person name="Lapp S.A."/>
            <person name="Barnwell J.W."/>
            <person name="Kissinger J.C."/>
            <person name="Galinski M.R."/>
            <person name="Humphrey J.C."/>
        </authorList>
    </citation>
    <scope>NUCLEOTIDE SEQUENCE [LARGE SCALE GENOMIC DNA]</scope>
    <source>
        <strain evidence="3">Hackeri</strain>
    </source>
</reference>
<feature type="compositionally biased region" description="Acidic residues" evidence="1">
    <location>
        <begin position="243"/>
        <end position="253"/>
    </location>
</feature>
<sequence length="298" mass="33610">MVNAECSEDDLPSRKVYAALEKRGKHTCTEISSWTQQIEEILDKKLSNQWQHEAGEYATKFSQAWCLVSKMNTAVGQPCERVCDFFYFWLGDMLSDKLSGWTTEPEVVIQSIYTKLNGVSNNELCANTFLSSNMDTSFLQRRKKVFDYWHDYRTIWKQLKECGSSCNGAYDTYLNGVKEKGEDGGADGAYSMVSANCGSGEHANNNDSFCTDFWNKKFKQKVHGDGSNPIPKPGDLKSKAMEEGQDPPSETEDEKNLNSCFEQLSSTVSSSLPQEAIIFYLLGLVTNLHLEDDHLLDE</sequence>
<dbReference type="KEGG" id="pcot:PCOAH_00013130"/>
<evidence type="ECO:0000313" key="2">
    <source>
        <dbReference type="EMBL" id="ANQ06954.1"/>
    </source>
</evidence>
<keyword evidence="3" id="KW-1185">Reference proteome</keyword>
<dbReference type="InterPro" id="IPR008780">
    <property type="entry name" value="Plasmodium_Vir"/>
</dbReference>
<feature type="region of interest" description="Disordered" evidence="1">
    <location>
        <begin position="221"/>
        <end position="256"/>
    </location>
</feature>
<dbReference type="GeneID" id="30908039"/>
<evidence type="ECO:0000256" key="1">
    <source>
        <dbReference type="SAM" id="MobiDB-lite"/>
    </source>
</evidence>
<dbReference type="OrthoDB" id="383226at2759"/>
<dbReference type="Proteomes" id="UP000092716">
    <property type="component" value="Chromosome 6"/>
</dbReference>
<gene>
    <name evidence="2" type="ORF">PCOAH_00013130</name>
</gene>
<dbReference type="VEuPathDB" id="PlasmoDB:PCOAH_00013130"/>
<name>A0A1B1DW25_9APIC</name>
<proteinExistence type="predicted"/>